<gene>
    <name evidence="3" type="ORF">MNBD_GAMMA21-651</name>
</gene>
<dbReference type="EMBL" id="UOFR01000075">
    <property type="protein sequence ID" value="VAX00331.1"/>
    <property type="molecule type" value="Genomic_DNA"/>
</dbReference>
<accession>A0A3B1AF80</accession>
<dbReference type="InterPro" id="IPR001638">
    <property type="entry name" value="Solute-binding_3/MltF_N"/>
</dbReference>
<protein>
    <recommendedName>
        <fullName evidence="2">Solute-binding protein family 3/N-terminal domain-containing protein</fullName>
    </recommendedName>
</protein>
<dbReference type="PANTHER" id="PTHR35936">
    <property type="entry name" value="MEMBRANE-BOUND LYTIC MUREIN TRANSGLYCOSYLASE F"/>
    <property type="match status" value="1"/>
</dbReference>
<proteinExistence type="predicted"/>
<dbReference type="Gene3D" id="3.40.190.10">
    <property type="entry name" value="Periplasmic binding protein-like II"/>
    <property type="match status" value="2"/>
</dbReference>
<dbReference type="PANTHER" id="PTHR35936:SF25">
    <property type="entry name" value="ABC TRANSPORTER SUBSTRATE-BINDING PROTEIN"/>
    <property type="match status" value="1"/>
</dbReference>
<evidence type="ECO:0000259" key="2">
    <source>
        <dbReference type="SMART" id="SM00062"/>
    </source>
</evidence>
<evidence type="ECO:0000256" key="1">
    <source>
        <dbReference type="ARBA" id="ARBA00022729"/>
    </source>
</evidence>
<keyword evidence="1" id="KW-0732">Signal</keyword>
<dbReference type="SUPFAM" id="SSF53850">
    <property type="entry name" value="Periplasmic binding protein-like II"/>
    <property type="match status" value="1"/>
</dbReference>
<reference evidence="3" key="1">
    <citation type="submission" date="2018-06" db="EMBL/GenBank/DDBJ databases">
        <authorList>
            <person name="Zhirakovskaya E."/>
        </authorList>
    </citation>
    <scope>NUCLEOTIDE SEQUENCE</scope>
</reference>
<feature type="domain" description="Solute-binding protein family 3/N-terminal" evidence="2">
    <location>
        <begin position="5"/>
        <end position="216"/>
    </location>
</feature>
<dbReference type="SMART" id="SM00062">
    <property type="entry name" value="PBPb"/>
    <property type="match status" value="1"/>
</dbReference>
<sequence length="218" mass="24662">ATSEWVPYVGKDLPHQGLAMDIVTQALKRAGYKPSVTIQAWSRTLEGADIGVYDLIAAAWYSKEREKSFIYSKPYIYNEIKLLKNASSTFKFNSVADLQGKTIGVLNNYAYGKEFDNARGILRAPGIHVLQNITRVLNGELELTLDDQRVLEYQIKNNISLNRDKLVFIPQSVSKNGLYIAVSRLNPKHKEIVKAFNKAIVAMRKDGTYDRILKLHSE</sequence>
<dbReference type="AlphaFoldDB" id="A0A3B1AF80"/>
<feature type="non-terminal residue" evidence="3">
    <location>
        <position position="1"/>
    </location>
</feature>
<dbReference type="Pfam" id="PF00497">
    <property type="entry name" value="SBP_bac_3"/>
    <property type="match status" value="1"/>
</dbReference>
<organism evidence="3">
    <name type="scientific">hydrothermal vent metagenome</name>
    <dbReference type="NCBI Taxonomy" id="652676"/>
    <lineage>
        <taxon>unclassified sequences</taxon>
        <taxon>metagenomes</taxon>
        <taxon>ecological metagenomes</taxon>
    </lineage>
</organism>
<evidence type="ECO:0000313" key="3">
    <source>
        <dbReference type="EMBL" id="VAX00331.1"/>
    </source>
</evidence>
<name>A0A3B1AF80_9ZZZZ</name>